<protein>
    <recommendedName>
        <fullName evidence="1">Helix-turn-helix domain-containing protein</fullName>
    </recommendedName>
</protein>
<gene>
    <name evidence="2" type="ORF">BST12_14290</name>
</gene>
<evidence type="ECO:0000313" key="2">
    <source>
        <dbReference type="EMBL" id="ORA20772.1"/>
    </source>
</evidence>
<dbReference type="Pfam" id="PF12728">
    <property type="entry name" value="HTH_17"/>
    <property type="match status" value="1"/>
</dbReference>
<feature type="domain" description="Helix-turn-helix" evidence="1">
    <location>
        <begin position="40"/>
        <end position="76"/>
    </location>
</feature>
<sequence length="92" mass="10252">MTPCGAQVKKLASLSQIPMYKRKVRIMSNPVSNLSTNSRYLSTAEAAAYLGVSQNTLRSYVHKKIVPVHRLGPRLFKYDANELDVVVKTMGL</sequence>
<evidence type="ECO:0000259" key="1">
    <source>
        <dbReference type="Pfam" id="PF12728"/>
    </source>
</evidence>
<dbReference type="InterPro" id="IPR009061">
    <property type="entry name" value="DNA-bd_dom_put_sf"/>
</dbReference>
<dbReference type="AlphaFoldDB" id="A0A1W9ZSK9"/>
<proteinExistence type="predicted"/>
<dbReference type="EMBL" id="MVHE01000020">
    <property type="protein sequence ID" value="ORA20772.1"/>
    <property type="molecule type" value="Genomic_DNA"/>
</dbReference>
<reference evidence="2 3" key="1">
    <citation type="submission" date="2017-02" db="EMBL/GenBank/DDBJ databases">
        <title>The new phylogeny of genus Mycobacterium.</title>
        <authorList>
            <person name="Tortoli E."/>
            <person name="Trovato A."/>
            <person name="Cirillo D.M."/>
        </authorList>
    </citation>
    <scope>NUCLEOTIDE SEQUENCE [LARGE SCALE GENOMIC DNA]</scope>
    <source>
        <strain evidence="2 3">DSM 45057</strain>
    </source>
</reference>
<accession>A0A1W9ZSK9</accession>
<dbReference type="OrthoDB" id="4870800at2"/>
<dbReference type="InterPro" id="IPR041657">
    <property type="entry name" value="HTH_17"/>
</dbReference>
<keyword evidence="3" id="KW-1185">Reference proteome</keyword>
<evidence type="ECO:0000313" key="3">
    <source>
        <dbReference type="Proteomes" id="UP000192284"/>
    </source>
</evidence>
<name>A0A1W9ZSK9_MYCAN</name>
<dbReference type="RefSeq" id="WP_083113776.1">
    <property type="nucleotide sequence ID" value="NZ_JACKTS010000031.1"/>
</dbReference>
<comment type="caution">
    <text evidence="2">The sequence shown here is derived from an EMBL/GenBank/DDBJ whole genome shotgun (WGS) entry which is preliminary data.</text>
</comment>
<dbReference type="InterPro" id="IPR010093">
    <property type="entry name" value="SinI_DNA-bd"/>
</dbReference>
<dbReference type="NCBIfam" id="TIGR01764">
    <property type="entry name" value="excise"/>
    <property type="match status" value="1"/>
</dbReference>
<dbReference type="Proteomes" id="UP000192284">
    <property type="component" value="Unassembled WGS sequence"/>
</dbReference>
<organism evidence="2 3">
    <name type="scientific">Mycobacterium angelicum</name>
    <dbReference type="NCBI Taxonomy" id="470074"/>
    <lineage>
        <taxon>Bacteria</taxon>
        <taxon>Bacillati</taxon>
        <taxon>Actinomycetota</taxon>
        <taxon>Actinomycetes</taxon>
        <taxon>Mycobacteriales</taxon>
        <taxon>Mycobacteriaceae</taxon>
        <taxon>Mycobacterium</taxon>
    </lineage>
</organism>
<dbReference type="GO" id="GO:0003677">
    <property type="term" value="F:DNA binding"/>
    <property type="evidence" value="ECO:0007669"/>
    <property type="project" value="InterPro"/>
</dbReference>
<dbReference type="SUPFAM" id="SSF46955">
    <property type="entry name" value="Putative DNA-binding domain"/>
    <property type="match status" value="1"/>
</dbReference>